<dbReference type="InterPro" id="IPR005804">
    <property type="entry name" value="FA_desaturase_dom"/>
</dbReference>
<dbReference type="EMBL" id="QVFV01000001">
    <property type="protein sequence ID" value="RZM82713.1"/>
    <property type="molecule type" value="Genomic_DNA"/>
</dbReference>
<sequence length="374" mass="42863">MGLAVHTLSFDWPSSVQLQSPPSSEPPSSVSRLAATPSELPFTLKDLRAAIPDYCFAPSLPRSLAYFFLDIGIIAGLFFAATAIQAWWLWPIYWFAQGTMFWALFVVGHDCGHGSFSKYKWVNNLVGHLSHTPILVPFHGWRISHRTHHANTGNLDTDESWYPVSETKYNEMTWPEKLVRFYAPLIAYPVYLFRRSPSRPGGSHFLPDSPLFKPSEKWDVLTSTIWLLGMLALLVAIGSQIGWLALGAYYGVPYVIFVMWLDLVTYLHHTEADIPWYPDEDWFFLKGALSTIDRDYGILNPIHHDIGTHVAHHIFLSIPHYHLQTATEAIKPVLGSYYRKSTTPIWKSFWRSYRTCHFVADQGSPVYYQRARQK</sequence>
<evidence type="ECO:0000313" key="6">
    <source>
        <dbReference type="EMBL" id="RZM82713.1"/>
    </source>
</evidence>
<evidence type="ECO:0000256" key="4">
    <source>
        <dbReference type="SAM" id="Phobius"/>
    </source>
</evidence>
<evidence type="ECO:0000313" key="7">
    <source>
        <dbReference type="Proteomes" id="UP000292459"/>
    </source>
</evidence>
<reference evidence="6 7" key="1">
    <citation type="submission" date="2018-11" db="EMBL/GenBank/DDBJ databases">
        <title>Whole genome sequencing of an environmental sample.</title>
        <authorList>
            <person name="Sarangi A.N."/>
            <person name="Singh D."/>
            <person name="Tripathy S."/>
        </authorList>
    </citation>
    <scope>NUCLEOTIDE SEQUENCE [LARGE SCALE GENOMIC DNA]</scope>
    <source>
        <strain evidence="6 7">Lakshadweep</strain>
    </source>
</reference>
<dbReference type="InterPro" id="IPR012171">
    <property type="entry name" value="Fatty_acid_desaturase"/>
</dbReference>
<dbReference type="Pfam" id="PF00487">
    <property type="entry name" value="FA_desaturase"/>
    <property type="match status" value="1"/>
</dbReference>
<feature type="domain" description="Fatty acid desaturase" evidence="5">
    <location>
        <begin position="87"/>
        <end position="339"/>
    </location>
</feature>
<keyword evidence="4" id="KW-0812">Transmembrane</keyword>
<dbReference type="GO" id="GO:0016491">
    <property type="term" value="F:oxidoreductase activity"/>
    <property type="evidence" value="ECO:0007669"/>
    <property type="project" value="InterPro"/>
</dbReference>
<keyword evidence="7" id="KW-1185">Reference proteome</keyword>
<comment type="similarity">
    <text evidence="2">Belongs to the fatty acid desaturase type 2 family.</text>
</comment>
<dbReference type="OrthoDB" id="9769653at2"/>
<keyword evidence="4" id="KW-1133">Transmembrane helix</keyword>
<comment type="caution">
    <text evidence="6">The sequence shown here is derived from an EMBL/GenBank/DDBJ whole genome shotgun (WGS) entry which is preliminary data.</text>
</comment>
<dbReference type="GO" id="GO:0006629">
    <property type="term" value="P:lipid metabolic process"/>
    <property type="evidence" value="ECO:0007669"/>
    <property type="project" value="InterPro"/>
</dbReference>
<evidence type="ECO:0000256" key="1">
    <source>
        <dbReference type="ARBA" id="ARBA00001954"/>
    </source>
</evidence>
<evidence type="ECO:0000256" key="3">
    <source>
        <dbReference type="ARBA" id="ARBA00023004"/>
    </source>
</evidence>
<evidence type="ECO:0000259" key="5">
    <source>
        <dbReference type="Pfam" id="PF00487"/>
    </source>
</evidence>
<dbReference type="PANTHER" id="PTHR32100">
    <property type="entry name" value="OMEGA-6 FATTY ACID DESATURASE, CHLOROPLASTIC"/>
    <property type="match status" value="1"/>
</dbReference>
<keyword evidence="3" id="KW-0408">Iron</keyword>
<dbReference type="AlphaFoldDB" id="A0A4Q7EHB4"/>
<accession>A0A4Q7EHB4</accession>
<dbReference type="Proteomes" id="UP000292459">
    <property type="component" value="Unassembled WGS sequence"/>
</dbReference>
<dbReference type="CDD" id="cd03507">
    <property type="entry name" value="Delta12-FADS-like"/>
    <property type="match status" value="1"/>
</dbReference>
<organism evidence="6 7">
    <name type="scientific">Leptolyngbya iicbica LK</name>
    <dbReference type="NCBI Taxonomy" id="2294035"/>
    <lineage>
        <taxon>Bacteria</taxon>
        <taxon>Bacillati</taxon>
        <taxon>Cyanobacteriota</taxon>
        <taxon>Cyanophyceae</taxon>
        <taxon>Leptolyngbyales</taxon>
        <taxon>Leptolyngbyaceae</taxon>
        <taxon>Leptolyngbya group</taxon>
        <taxon>Leptolyngbya</taxon>
        <taxon>Leptolyngbya iicbica</taxon>
    </lineage>
</organism>
<feature type="transmembrane region" description="Helical" evidence="4">
    <location>
        <begin position="64"/>
        <end position="86"/>
    </location>
</feature>
<proteinExistence type="inferred from homology"/>
<feature type="transmembrane region" description="Helical" evidence="4">
    <location>
        <begin position="247"/>
        <end position="267"/>
    </location>
</feature>
<gene>
    <name evidence="6" type="ORF">DYY88_05685</name>
</gene>
<evidence type="ECO:0000256" key="2">
    <source>
        <dbReference type="ARBA" id="ARBA00008749"/>
    </source>
</evidence>
<comment type="cofactor">
    <cofactor evidence="1">
        <name>Fe(2+)</name>
        <dbReference type="ChEBI" id="CHEBI:29033"/>
    </cofactor>
</comment>
<name>A0A4Q7EHB4_9CYAN</name>
<feature type="transmembrane region" description="Helical" evidence="4">
    <location>
        <begin position="92"/>
        <end position="111"/>
    </location>
</feature>
<keyword evidence="4" id="KW-0472">Membrane</keyword>
<protein>
    <submittedName>
        <fullName evidence="6">Fatty acid desaturase</fullName>
    </submittedName>
</protein>
<feature type="transmembrane region" description="Helical" evidence="4">
    <location>
        <begin position="220"/>
        <end position="241"/>
    </location>
</feature>